<dbReference type="Proteomes" id="UP001163823">
    <property type="component" value="Chromosome 12"/>
</dbReference>
<dbReference type="PROSITE" id="PS51297">
    <property type="entry name" value="K_BOX"/>
    <property type="match status" value="1"/>
</dbReference>
<organism evidence="3 4">
    <name type="scientific">Quillaja saponaria</name>
    <name type="common">Soap bark tree</name>
    <dbReference type="NCBI Taxonomy" id="32244"/>
    <lineage>
        <taxon>Eukaryota</taxon>
        <taxon>Viridiplantae</taxon>
        <taxon>Streptophyta</taxon>
        <taxon>Embryophyta</taxon>
        <taxon>Tracheophyta</taxon>
        <taxon>Spermatophyta</taxon>
        <taxon>Magnoliopsida</taxon>
        <taxon>eudicotyledons</taxon>
        <taxon>Gunneridae</taxon>
        <taxon>Pentapetalae</taxon>
        <taxon>rosids</taxon>
        <taxon>fabids</taxon>
        <taxon>Fabales</taxon>
        <taxon>Quillajaceae</taxon>
        <taxon>Quillaja</taxon>
    </lineage>
</organism>
<dbReference type="InterPro" id="IPR002487">
    <property type="entry name" value="TF_Kbox"/>
</dbReference>
<feature type="coiled-coil region" evidence="1">
    <location>
        <begin position="31"/>
        <end position="58"/>
    </location>
</feature>
<name>A0AAD7L0Z0_QUISA</name>
<evidence type="ECO:0000259" key="2">
    <source>
        <dbReference type="PROSITE" id="PS51297"/>
    </source>
</evidence>
<reference evidence="3" key="1">
    <citation type="journal article" date="2023" name="Science">
        <title>Elucidation of the pathway for biosynthesis of saponin adjuvants from the soapbark tree.</title>
        <authorList>
            <person name="Reed J."/>
            <person name="Orme A."/>
            <person name="El-Demerdash A."/>
            <person name="Owen C."/>
            <person name="Martin L.B.B."/>
            <person name="Misra R.C."/>
            <person name="Kikuchi S."/>
            <person name="Rejzek M."/>
            <person name="Martin A.C."/>
            <person name="Harkess A."/>
            <person name="Leebens-Mack J."/>
            <person name="Louveau T."/>
            <person name="Stephenson M.J."/>
            <person name="Osbourn A."/>
        </authorList>
    </citation>
    <scope>NUCLEOTIDE SEQUENCE</scope>
    <source>
        <strain evidence="3">S10</strain>
    </source>
</reference>
<evidence type="ECO:0000256" key="1">
    <source>
        <dbReference type="SAM" id="Coils"/>
    </source>
</evidence>
<sequence length="198" mass="22949">MKRTISRYNKCLDSSDDTIEEYKTEAKFSLWKEESKELEVLKDEIAKLEMKRLRLLGKDLPGLGLKELQHLEQELSEGLFSVKERKEKLLMEHLEQSRVQEQRAMLENETLRRQVEELRSLFPPADCRIPSYREYYPMERKSIAKNGGTCTDLASNSEHEKGDSDTTLHLGLPTDVYQKKGPGRETLSDNAETQMAII</sequence>
<dbReference type="EMBL" id="JARAOO010000012">
    <property type="protein sequence ID" value="KAJ7949223.1"/>
    <property type="molecule type" value="Genomic_DNA"/>
</dbReference>
<dbReference type="Pfam" id="PF01486">
    <property type="entry name" value="K-box"/>
    <property type="match status" value="1"/>
</dbReference>
<dbReference type="GO" id="GO:0005634">
    <property type="term" value="C:nucleus"/>
    <property type="evidence" value="ECO:0007669"/>
    <property type="project" value="InterPro"/>
</dbReference>
<proteinExistence type="predicted"/>
<feature type="domain" description="K-box" evidence="2">
    <location>
        <begin position="31"/>
        <end position="121"/>
    </location>
</feature>
<keyword evidence="1" id="KW-0175">Coiled coil</keyword>
<comment type="caution">
    <text evidence="3">The sequence shown here is derived from an EMBL/GenBank/DDBJ whole genome shotgun (WGS) entry which is preliminary data.</text>
</comment>
<dbReference type="KEGG" id="qsa:O6P43_029585"/>
<keyword evidence="4" id="KW-1185">Reference proteome</keyword>
<accession>A0AAD7L0Z0</accession>
<evidence type="ECO:0000313" key="4">
    <source>
        <dbReference type="Proteomes" id="UP001163823"/>
    </source>
</evidence>
<feature type="coiled-coil region" evidence="1">
    <location>
        <begin position="94"/>
        <end position="121"/>
    </location>
</feature>
<dbReference type="GO" id="GO:0003700">
    <property type="term" value="F:DNA-binding transcription factor activity"/>
    <property type="evidence" value="ECO:0007669"/>
    <property type="project" value="InterPro"/>
</dbReference>
<protein>
    <submittedName>
        <fullName evidence="3">Agamous-like MADS-box protein AGL15</fullName>
    </submittedName>
</protein>
<dbReference type="AlphaFoldDB" id="A0AAD7L0Z0"/>
<evidence type="ECO:0000313" key="3">
    <source>
        <dbReference type="EMBL" id="KAJ7949223.1"/>
    </source>
</evidence>
<gene>
    <name evidence="3" type="ORF">O6P43_029585</name>
</gene>